<keyword evidence="2" id="KW-1185">Reference proteome</keyword>
<dbReference type="AlphaFoldDB" id="A0A1N6I2A0"/>
<evidence type="ECO:0000313" key="2">
    <source>
        <dbReference type="Proteomes" id="UP000184694"/>
    </source>
</evidence>
<accession>A0A1N6I2A0</accession>
<evidence type="ECO:0000313" key="1">
    <source>
        <dbReference type="EMBL" id="SIO26137.1"/>
    </source>
</evidence>
<dbReference type="Proteomes" id="UP000184694">
    <property type="component" value="Unassembled WGS sequence"/>
</dbReference>
<protein>
    <submittedName>
        <fullName evidence="1">Uncharacterized protein</fullName>
    </submittedName>
</protein>
<proteinExistence type="predicted"/>
<dbReference type="OrthoDB" id="2051973at2"/>
<dbReference type="EMBL" id="FSRG01000006">
    <property type="protein sequence ID" value="SIO26137.1"/>
    <property type="molecule type" value="Genomic_DNA"/>
</dbReference>
<reference evidence="2" key="1">
    <citation type="submission" date="2016-11" db="EMBL/GenBank/DDBJ databases">
        <authorList>
            <person name="Varghese N."/>
            <person name="Submissions S."/>
        </authorList>
    </citation>
    <scope>NUCLEOTIDE SEQUENCE [LARGE SCALE GENOMIC DNA]</scope>
    <source>
        <strain evidence="2">DSM 17456</strain>
    </source>
</reference>
<name>A0A1N6I2A0_9BACT</name>
<organism evidence="1 2">
    <name type="scientific">Halodesulfovibrio marinisediminis DSM 17456</name>
    <dbReference type="NCBI Taxonomy" id="1121457"/>
    <lineage>
        <taxon>Bacteria</taxon>
        <taxon>Pseudomonadati</taxon>
        <taxon>Thermodesulfobacteriota</taxon>
        <taxon>Desulfovibrionia</taxon>
        <taxon>Desulfovibrionales</taxon>
        <taxon>Desulfovibrionaceae</taxon>
        <taxon>Halodesulfovibrio</taxon>
    </lineage>
</organism>
<sequence>MSGQWTRFRPCTSSECSKLQQVLGIGIQYQPLSVATQKENGTTYCFYCNGTVTAPESPAKPYKIYAHQPEGSQKFDPKQIQIEELPLQP</sequence>
<gene>
    <name evidence="1" type="ORF">SAMN02745161_2357</name>
</gene>
<dbReference type="RefSeq" id="WP_074217135.1">
    <property type="nucleotide sequence ID" value="NZ_FSRG01000006.1"/>
</dbReference>